<reference evidence="6 7" key="1">
    <citation type="submission" date="2025-04" db="UniProtKB">
        <authorList>
            <consortium name="RefSeq"/>
        </authorList>
    </citation>
    <scope>IDENTIFICATION</scope>
    <source>
        <tissue evidence="6 7">Whole insect</tissue>
    </source>
</reference>
<dbReference type="RefSeq" id="XP_028135247.1">
    <property type="nucleotide sequence ID" value="XM_028279446.1"/>
</dbReference>
<evidence type="ECO:0000259" key="2">
    <source>
        <dbReference type="Pfam" id="PF07000"/>
    </source>
</evidence>
<gene>
    <name evidence="6 7" type="primary">LOC114330133</name>
</gene>
<evidence type="ECO:0000313" key="4">
    <source>
        <dbReference type="EnsemblMetazoa" id="XP_028135248.1"/>
    </source>
</evidence>
<reference evidence="4" key="2">
    <citation type="submission" date="2025-05" db="UniProtKB">
        <authorList>
            <consortium name="EnsemblMetazoa"/>
        </authorList>
    </citation>
    <scope>IDENTIFICATION</scope>
</reference>
<dbReference type="KEGG" id="dvv:114330133"/>
<keyword evidence="5" id="KW-1185">Reference proteome</keyword>
<comment type="similarity">
    <text evidence="1">Belongs to the UPF0415 family.</text>
</comment>
<evidence type="ECO:0000256" key="1">
    <source>
        <dbReference type="ARBA" id="ARBA00006588"/>
    </source>
</evidence>
<organism evidence="6">
    <name type="scientific">Diabrotica virgifera virgifera</name>
    <name type="common">western corn rootworm</name>
    <dbReference type="NCBI Taxonomy" id="50390"/>
    <lineage>
        <taxon>Eukaryota</taxon>
        <taxon>Metazoa</taxon>
        <taxon>Ecdysozoa</taxon>
        <taxon>Arthropoda</taxon>
        <taxon>Hexapoda</taxon>
        <taxon>Insecta</taxon>
        <taxon>Pterygota</taxon>
        <taxon>Neoptera</taxon>
        <taxon>Endopterygota</taxon>
        <taxon>Coleoptera</taxon>
        <taxon>Polyphaga</taxon>
        <taxon>Cucujiformia</taxon>
        <taxon>Chrysomeloidea</taxon>
        <taxon>Chrysomelidae</taxon>
        <taxon>Galerucinae</taxon>
        <taxon>Diabroticina</taxon>
        <taxon>Diabroticites</taxon>
        <taxon>Diabrotica</taxon>
    </lineage>
</organism>
<proteinExistence type="inferred from homology"/>
<dbReference type="InterPro" id="IPR010733">
    <property type="entry name" value="DUF1308"/>
</dbReference>
<dbReference type="AlphaFoldDB" id="A0A6P7FJQ6"/>
<dbReference type="GeneID" id="114330133"/>
<dbReference type="OrthoDB" id="441890at2759"/>
<accession>A0A6P7FJQ6</accession>
<feature type="domain" description="DUF1308" evidence="2">
    <location>
        <begin position="224"/>
        <end position="402"/>
    </location>
</feature>
<dbReference type="PANTHER" id="PTHR13379">
    <property type="entry name" value="UNCHARACTERIZED DUF1308"/>
    <property type="match status" value="1"/>
</dbReference>
<sequence>MHVEIEDDYALKDLATKKIIFGEELIKSIENFKHIEGSQKLSRKISQELKFLRKANKNNSLKKEHLQCSNLTHFSALIDTLKTVERCQSVNKVFVLDDRKITVDIISDGGLTWTKVIARNPKSVSQICMGNASYGVRSIIDQAEEYIRCAKQYPCLFQFPKIIFVFTNGIGSHIAAKLESRGIIVQGERVSDFPLDSDSDSDIEEEYPNISDLSTKDIANINKINLDVSAMLAYCSSVTNGSAELYDFNVPVLKQQAEWERLRPQKPILDNFFEGKKLYCCQTAKDNFVNIVETVGGPTEKIRAEELLKRLIVLRDDADYSSTDDGEEFRDIFGEVQYSDENILKVGGKIKERSLTVFTFGDRIKAVTVTANDGFVRAARQQGINFVVFIHESRALTEQKEKAKAIPIEKLSSSAASVT</sequence>
<evidence type="ECO:0000313" key="6">
    <source>
        <dbReference type="RefSeq" id="XP_028135247.1"/>
    </source>
</evidence>
<protein>
    <submittedName>
        <fullName evidence="6 7">UPF0415 protein C7orf25 homolog</fullName>
    </submittedName>
</protein>
<dbReference type="RefSeq" id="XP_028135248.1">
    <property type="nucleotide sequence ID" value="XM_028279447.1"/>
</dbReference>
<dbReference type="InterPro" id="IPR041076">
    <property type="entry name" value="DUF5614"/>
</dbReference>
<name>A0A6P7FJQ6_DIAVI</name>
<evidence type="ECO:0000259" key="3">
    <source>
        <dbReference type="Pfam" id="PF18474"/>
    </source>
</evidence>
<dbReference type="Pfam" id="PF18474">
    <property type="entry name" value="DUF5614"/>
    <property type="match status" value="1"/>
</dbReference>
<dbReference type="EnsemblMetazoa" id="XM_028279447.2">
    <property type="protein sequence ID" value="XP_028135248.1"/>
    <property type="gene ID" value="LOC114330133"/>
</dbReference>
<dbReference type="Proteomes" id="UP001652700">
    <property type="component" value="Unplaced"/>
</dbReference>
<dbReference type="Pfam" id="PF07000">
    <property type="entry name" value="DUF1308"/>
    <property type="match status" value="1"/>
</dbReference>
<dbReference type="PANTHER" id="PTHR13379:SF0">
    <property type="entry name" value="UPF0415 PROTEIN C7ORF25"/>
    <property type="match status" value="1"/>
</dbReference>
<evidence type="ECO:0000313" key="5">
    <source>
        <dbReference type="Proteomes" id="UP001652700"/>
    </source>
</evidence>
<feature type="domain" description="DUF5614" evidence="3">
    <location>
        <begin position="16"/>
        <end position="195"/>
    </location>
</feature>
<evidence type="ECO:0000313" key="7">
    <source>
        <dbReference type="RefSeq" id="XP_028135248.1"/>
    </source>
</evidence>